<dbReference type="PANTHER" id="PTHR34704">
    <property type="entry name" value="ATPASE"/>
    <property type="match status" value="1"/>
</dbReference>
<feature type="domain" description="DUF234" evidence="2">
    <location>
        <begin position="316"/>
        <end position="407"/>
    </location>
</feature>
<evidence type="ECO:0000313" key="4">
    <source>
        <dbReference type="Proteomes" id="UP000662857"/>
    </source>
</evidence>
<evidence type="ECO:0000259" key="1">
    <source>
        <dbReference type="Pfam" id="PF01637"/>
    </source>
</evidence>
<dbReference type="PANTHER" id="PTHR34704:SF1">
    <property type="entry name" value="ATPASE"/>
    <property type="match status" value="1"/>
</dbReference>
<name>A0A895Y7E2_9ACTN</name>
<dbReference type="Pfam" id="PF01637">
    <property type="entry name" value="ATPase_2"/>
    <property type="match status" value="1"/>
</dbReference>
<keyword evidence="3" id="KW-0067">ATP-binding</keyword>
<dbReference type="GO" id="GO:0005524">
    <property type="term" value="F:ATP binding"/>
    <property type="evidence" value="ECO:0007669"/>
    <property type="project" value="UniProtKB-KW"/>
</dbReference>
<dbReference type="Gene3D" id="3.40.50.300">
    <property type="entry name" value="P-loop containing nucleotide triphosphate hydrolases"/>
    <property type="match status" value="1"/>
</dbReference>
<sequence length="462" mass="51505">MEGFVGRESELAELTQWWEGPSPRAALVWGRRRVGKTSLLRHFAERASAGRVVFHTGAGRPRDGELAELSRHLTASLPAGVRDLSGNPLRTWDEALYHLGELARDEPVMLVLDEFPELVTTSPELPGVLRAFLDRSGEWTRLRLLLCGSAVRTMQAIQEYRAPLYGRFDLSLHLHPFRPFEVSQLLPELTPADLAVVYGIVGGMPLYLSWWDQQRSVPENLRRLAVRPDARMLVEGDFVLAAEAGGAHPHPVLHAIAAGRTRHHEIADAVGVDPTRTLRDLITLRLVERVEPVTEAGRNTRRKLYRIADNFLSFHLRVLSRYRTEIERGLGDTILRAITASLDDHLGLPWEEAFRDHLRHRAGELDPQVVAVGPWWTADGQDEIDAVVLRGRSREPFLVGEAKWAKSGNAARIQARLARKAARLVPAGAELRYAVAARHEVTHADPEVLAVTAAEIFPPVAG</sequence>
<keyword evidence="3" id="KW-0547">Nucleotide-binding</keyword>
<gene>
    <name evidence="3" type="ORF">JQS43_19040</name>
</gene>
<dbReference type="KEGG" id="nhy:JQS43_19040"/>
<dbReference type="InterPro" id="IPR027417">
    <property type="entry name" value="P-loop_NTPase"/>
</dbReference>
<protein>
    <submittedName>
        <fullName evidence="3">ATP-binding protein</fullName>
    </submittedName>
</protein>
<reference evidence="3" key="1">
    <citation type="submission" date="2021-02" db="EMBL/GenBank/DDBJ databases">
        <title>Natrosporangium hydrolyticum gen. nov., sp. nov, a haloalkaliphilic actinobacterium from a soda solonchak soil.</title>
        <authorList>
            <person name="Sorokin D.Y."/>
            <person name="Khijniak T.V."/>
            <person name="Zakharycheva A.P."/>
            <person name="Boueva O.V."/>
            <person name="Ariskina E.V."/>
            <person name="Hahnke R.L."/>
            <person name="Bunk B."/>
            <person name="Sproer C."/>
            <person name="Schumann P."/>
            <person name="Evtushenko L.I."/>
            <person name="Kublanov I.V."/>
        </authorList>
    </citation>
    <scope>NUCLEOTIDE SEQUENCE</scope>
    <source>
        <strain evidence="3">DSM 106523</strain>
    </source>
</reference>
<dbReference type="InterPro" id="IPR011579">
    <property type="entry name" value="ATPase_dom"/>
</dbReference>
<dbReference type="EMBL" id="CP070499">
    <property type="protein sequence ID" value="QSB13654.1"/>
    <property type="molecule type" value="Genomic_DNA"/>
</dbReference>
<evidence type="ECO:0000259" key="2">
    <source>
        <dbReference type="Pfam" id="PF03008"/>
    </source>
</evidence>
<keyword evidence="4" id="KW-1185">Reference proteome</keyword>
<proteinExistence type="predicted"/>
<dbReference type="InterPro" id="IPR004256">
    <property type="entry name" value="DUF234"/>
</dbReference>
<accession>A0A895Y7E2</accession>
<dbReference type="Proteomes" id="UP000662857">
    <property type="component" value="Chromosome"/>
</dbReference>
<dbReference type="Pfam" id="PF03008">
    <property type="entry name" value="DUF234"/>
    <property type="match status" value="1"/>
</dbReference>
<evidence type="ECO:0000313" key="3">
    <source>
        <dbReference type="EMBL" id="QSB13654.1"/>
    </source>
</evidence>
<organism evidence="3 4">
    <name type="scientific">Natronosporangium hydrolyticum</name>
    <dbReference type="NCBI Taxonomy" id="2811111"/>
    <lineage>
        <taxon>Bacteria</taxon>
        <taxon>Bacillati</taxon>
        <taxon>Actinomycetota</taxon>
        <taxon>Actinomycetes</taxon>
        <taxon>Micromonosporales</taxon>
        <taxon>Micromonosporaceae</taxon>
        <taxon>Natronosporangium</taxon>
    </lineage>
</organism>
<dbReference type="AlphaFoldDB" id="A0A895Y7E2"/>
<dbReference type="RefSeq" id="WP_239675752.1">
    <property type="nucleotide sequence ID" value="NZ_CP070499.1"/>
</dbReference>
<dbReference type="SUPFAM" id="SSF52540">
    <property type="entry name" value="P-loop containing nucleoside triphosphate hydrolases"/>
    <property type="match status" value="1"/>
</dbReference>
<feature type="domain" description="ATPase" evidence="1">
    <location>
        <begin position="4"/>
        <end position="208"/>
    </location>
</feature>